<gene>
    <name evidence="1" type="ORF">QFC20_006616</name>
</gene>
<reference evidence="1" key="1">
    <citation type="submission" date="2023-04" db="EMBL/GenBank/DDBJ databases">
        <title>Draft Genome sequencing of Naganishia species isolated from polar environments using Oxford Nanopore Technology.</title>
        <authorList>
            <person name="Leo P."/>
            <person name="Venkateswaran K."/>
        </authorList>
    </citation>
    <scope>NUCLEOTIDE SEQUENCE</scope>
    <source>
        <strain evidence="1">MNA-CCFEE 5262</strain>
    </source>
</reference>
<organism evidence="1 2">
    <name type="scientific">Naganishia adeliensis</name>
    <dbReference type="NCBI Taxonomy" id="92952"/>
    <lineage>
        <taxon>Eukaryota</taxon>
        <taxon>Fungi</taxon>
        <taxon>Dikarya</taxon>
        <taxon>Basidiomycota</taxon>
        <taxon>Agaricomycotina</taxon>
        <taxon>Tremellomycetes</taxon>
        <taxon>Filobasidiales</taxon>
        <taxon>Filobasidiaceae</taxon>
        <taxon>Naganishia</taxon>
    </lineage>
</organism>
<evidence type="ECO:0000313" key="2">
    <source>
        <dbReference type="Proteomes" id="UP001230649"/>
    </source>
</evidence>
<evidence type="ECO:0000313" key="1">
    <source>
        <dbReference type="EMBL" id="KAJ9095569.1"/>
    </source>
</evidence>
<proteinExistence type="predicted"/>
<name>A0ACC2V8S7_9TREE</name>
<dbReference type="Proteomes" id="UP001230649">
    <property type="component" value="Unassembled WGS sequence"/>
</dbReference>
<sequence length="252" mass="28335">MGPFRRPEEHLEAHVQHQDMEQRGKTVREQFEEDVLACAGIMNDLYDVKAKVSEYREELAKVRKFPVSEDPWLDIQGSAQVPKKYPYLCQMIANLEVGLYEVETRNEAGAYTGLKRLLKDIPCPFAHPEPPLPSREASLGSTIPDVDLAKPISTAATSIPDSHSNIGSTAPSGRMRLPLKLRKKQLEDMERCRKVLRNIEGQLDSTWERILAGEFCNDEDKIMSIAKAIRASLGQQLASLPQPTVDQEREVG</sequence>
<keyword evidence="2" id="KW-1185">Reference proteome</keyword>
<accession>A0ACC2V8S7</accession>
<comment type="caution">
    <text evidence="1">The sequence shown here is derived from an EMBL/GenBank/DDBJ whole genome shotgun (WGS) entry which is preliminary data.</text>
</comment>
<dbReference type="EMBL" id="JASBWS010000122">
    <property type="protein sequence ID" value="KAJ9095569.1"/>
    <property type="molecule type" value="Genomic_DNA"/>
</dbReference>
<protein>
    <submittedName>
        <fullName evidence="1">Uncharacterized protein</fullName>
    </submittedName>
</protein>